<feature type="region of interest" description="Disordered" evidence="1">
    <location>
        <begin position="101"/>
        <end position="121"/>
    </location>
</feature>
<keyword evidence="2" id="KW-1133">Transmembrane helix</keyword>
<reference evidence="3" key="1">
    <citation type="submission" date="2021-01" db="EMBL/GenBank/DDBJ databases">
        <authorList>
            <person name="Corre E."/>
            <person name="Pelletier E."/>
            <person name="Niang G."/>
            <person name="Scheremetjew M."/>
            <person name="Finn R."/>
            <person name="Kale V."/>
            <person name="Holt S."/>
            <person name="Cochrane G."/>
            <person name="Meng A."/>
            <person name="Brown T."/>
            <person name="Cohen L."/>
        </authorList>
    </citation>
    <scope>NUCLEOTIDE SEQUENCE</scope>
    <source>
        <strain evidence="3">CCMP1756</strain>
    </source>
</reference>
<accession>A0A7S4E620</accession>
<evidence type="ECO:0000256" key="1">
    <source>
        <dbReference type="SAM" id="MobiDB-lite"/>
    </source>
</evidence>
<gene>
    <name evidence="3" type="ORF">PCAL00307_LOCUS7815</name>
</gene>
<proteinExistence type="predicted"/>
<feature type="transmembrane region" description="Helical" evidence="2">
    <location>
        <begin position="60"/>
        <end position="86"/>
    </location>
</feature>
<organism evidence="3">
    <name type="scientific">Pelagomonas calceolata</name>
    <dbReference type="NCBI Taxonomy" id="35677"/>
    <lineage>
        <taxon>Eukaryota</taxon>
        <taxon>Sar</taxon>
        <taxon>Stramenopiles</taxon>
        <taxon>Ochrophyta</taxon>
        <taxon>Pelagophyceae</taxon>
        <taxon>Pelagomonadales</taxon>
        <taxon>Pelagomonadaceae</taxon>
        <taxon>Pelagomonas</taxon>
    </lineage>
</organism>
<sequence>MRRSSHAPEMDFGYATSVDDIFDTPAKREDWTEDDVEEGRPLLRVGSWAKDAPRSRRAKVLACCVATVIFGPKASLLAGAAAVVTWSRHRAAKAVLVAAPSPAPTPAPVAMDPVGEREAPR</sequence>
<dbReference type="AlphaFoldDB" id="A0A7S4E620"/>
<evidence type="ECO:0000313" key="3">
    <source>
        <dbReference type="EMBL" id="CAE0692379.1"/>
    </source>
</evidence>
<evidence type="ECO:0000256" key="2">
    <source>
        <dbReference type="SAM" id="Phobius"/>
    </source>
</evidence>
<protein>
    <submittedName>
        <fullName evidence="3">Uncharacterized protein</fullName>
    </submittedName>
</protein>
<dbReference type="EMBL" id="HBIW01009170">
    <property type="protein sequence ID" value="CAE0692379.1"/>
    <property type="molecule type" value="Transcribed_RNA"/>
</dbReference>
<name>A0A7S4E620_9STRA</name>
<keyword evidence="2" id="KW-0812">Transmembrane</keyword>
<keyword evidence="2" id="KW-0472">Membrane</keyword>